<dbReference type="GeneID" id="108556777"/>
<organism evidence="2 3">
    <name type="scientific">Nicrophorus vespilloides</name>
    <name type="common">Boreal carrion beetle</name>
    <dbReference type="NCBI Taxonomy" id="110193"/>
    <lineage>
        <taxon>Eukaryota</taxon>
        <taxon>Metazoa</taxon>
        <taxon>Ecdysozoa</taxon>
        <taxon>Arthropoda</taxon>
        <taxon>Hexapoda</taxon>
        <taxon>Insecta</taxon>
        <taxon>Pterygota</taxon>
        <taxon>Neoptera</taxon>
        <taxon>Endopterygota</taxon>
        <taxon>Coleoptera</taxon>
        <taxon>Polyphaga</taxon>
        <taxon>Staphyliniformia</taxon>
        <taxon>Silphidae</taxon>
        <taxon>Nicrophorinae</taxon>
        <taxon>Nicrophorus</taxon>
    </lineage>
</organism>
<gene>
    <name evidence="3" type="primary">LOC108556777</name>
</gene>
<dbReference type="Proteomes" id="UP000695000">
    <property type="component" value="Unplaced"/>
</dbReference>
<dbReference type="InterPro" id="IPR005135">
    <property type="entry name" value="Endo/exonuclease/phosphatase"/>
</dbReference>
<name>A0ABM1M1T5_NICVS</name>
<dbReference type="RefSeq" id="XP_017768535.1">
    <property type="nucleotide sequence ID" value="XM_017913046.1"/>
</dbReference>
<feature type="domain" description="Endonuclease/exonuclease/phosphatase" evidence="1">
    <location>
        <begin position="9"/>
        <end position="86"/>
    </location>
</feature>
<evidence type="ECO:0000313" key="2">
    <source>
        <dbReference type="Proteomes" id="UP000695000"/>
    </source>
</evidence>
<accession>A0ABM1M1T5</accession>
<evidence type="ECO:0000259" key="1">
    <source>
        <dbReference type="Pfam" id="PF14529"/>
    </source>
</evidence>
<protein>
    <submittedName>
        <fullName evidence="3">Uncharacterized protein LOC108556777</fullName>
    </submittedName>
</protein>
<evidence type="ECO:0000313" key="3">
    <source>
        <dbReference type="RefSeq" id="XP_017768535.1"/>
    </source>
</evidence>
<dbReference type="InterPro" id="IPR036691">
    <property type="entry name" value="Endo/exonu/phosph_ase_sf"/>
</dbReference>
<dbReference type="SUPFAM" id="SSF56219">
    <property type="entry name" value="DNase I-like"/>
    <property type="match status" value="1"/>
</dbReference>
<dbReference type="Pfam" id="PF14529">
    <property type="entry name" value="Exo_endo_phos_2"/>
    <property type="match status" value="1"/>
</dbReference>
<dbReference type="Gene3D" id="3.60.10.10">
    <property type="entry name" value="Endonuclease/exonuclease/phosphatase"/>
    <property type="match status" value="1"/>
</dbReference>
<reference evidence="3" key="1">
    <citation type="submission" date="2025-08" db="UniProtKB">
        <authorList>
            <consortium name="RefSeq"/>
        </authorList>
    </citation>
    <scope>IDENTIFICATION</scope>
    <source>
        <tissue evidence="3">Whole Larva</tissue>
    </source>
</reference>
<sequence length="154" mass="17074">MRRDAWDRLLSNAERPFILMGDLNAHHSHWGHATNNTNGRELMAAIDAHGLVMLNDMRPTRLKHGSPSILDLLLASPEAALNLKFQHQTRHLRKYSAELEQEFNNNPDMDLGTLTSVVVEAAKANSKSNPATKFHLALGGTTNVQCLLPNGEGY</sequence>
<proteinExistence type="predicted"/>
<keyword evidence="2" id="KW-1185">Reference proteome</keyword>